<proteinExistence type="predicted"/>
<protein>
    <submittedName>
        <fullName evidence="2">Uncharacterized protein</fullName>
    </submittedName>
</protein>
<gene>
    <name evidence="2" type="ORF">SLS56_012050</name>
</gene>
<comment type="caution">
    <text evidence="2">The sequence shown here is derived from an EMBL/GenBank/DDBJ whole genome shotgun (WGS) entry which is preliminary data.</text>
</comment>
<evidence type="ECO:0000313" key="3">
    <source>
        <dbReference type="Proteomes" id="UP001521116"/>
    </source>
</evidence>
<feature type="region of interest" description="Disordered" evidence="1">
    <location>
        <begin position="218"/>
        <end position="238"/>
    </location>
</feature>
<dbReference type="EMBL" id="JAJVDC020000370">
    <property type="protein sequence ID" value="KAL1614652.1"/>
    <property type="molecule type" value="Genomic_DNA"/>
</dbReference>
<accession>A0ABR3SBF0</accession>
<keyword evidence="3" id="KW-1185">Reference proteome</keyword>
<evidence type="ECO:0000313" key="2">
    <source>
        <dbReference type="EMBL" id="KAL1614652.1"/>
    </source>
</evidence>
<sequence length="293" mass="32547">MGSSQSALAKAESLPDPATPPTLGKSSASLAAHALLRRYAAVVTQNCYTVFLPPNPVFTFDHFLRPLFEAHCVPGPANPYWTESIFLHQLSLLAPPELLDAGPVLFRLLLRLGSFPYHQQACGDMLTFDCFVVGLAHLTGLYWRYLWILIRAKTKADRHAQVTKRHTRLLFQCMRDCPDFSDAVDSSVDEREDVITMLDTFRVDDDAINLENPKVIKPRSVLPDPSHLPSPRSDSVGGHVPQAVLRPLIRLLLVIQQPKILGTGPAGLVACQSGVDRVNSWYVSKIKTPRNHQ</sequence>
<reference evidence="2 3" key="1">
    <citation type="submission" date="2024-02" db="EMBL/GenBank/DDBJ databases">
        <title>De novo assembly and annotation of 12 fungi associated with fruit tree decline syndrome in Ontario, Canada.</title>
        <authorList>
            <person name="Sulman M."/>
            <person name="Ellouze W."/>
            <person name="Ilyukhin E."/>
        </authorList>
    </citation>
    <scope>NUCLEOTIDE SEQUENCE [LARGE SCALE GENOMIC DNA]</scope>
    <source>
        <strain evidence="2 3">M1-105</strain>
    </source>
</reference>
<organism evidence="2 3">
    <name type="scientific">Neofusicoccum ribis</name>
    <dbReference type="NCBI Taxonomy" id="45134"/>
    <lineage>
        <taxon>Eukaryota</taxon>
        <taxon>Fungi</taxon>
        <taxon>Dikarya</taxon>
        <taxon>Ascomycota</taxon>
        <taxon>Pezizomycotina</taxon>
        <taxon>Dothideomycetes</taxon>
        <taxon>Dothideomycetes incertae sedis</taxon>
        <taxon>Botryosphaeriales</taxon>
        <taxon>Botryosphaeriaceae</taxon>
        <taxon>Neofusicoccum</taxon>
    </lineage>
</organism>
<dbReference type="Proteomes" id="UP001521116">
    <property type="component" value="Unassembled WGS sequence"/>
</dbReference>
<name>A0ABR3SBF0_9PEZI</name>
<evidence type="ECO:0000256" key="1">
    <source>
        <dbReference type="SAM" id="MobiDB-lite"/>
    </source>
</evidence>
<feature type="region of interest" description="Disordered" evidence="1">
    <location>
        <begin position="1"/>
        <end position="22"/>
    </location>
</feature>